<accession>C8NC93</accession>
<keyword evidence="3" id="KW-1185">Reference proteome</keyword>
<evidence type="ECO:0000256" key="1">
    <source>
        <dbReference type="SAM" id="MobiDB-lite"/>
    </source>
</evidence>
<comment type="caution">
    <text evidence="2">The sequence shown here is derived from an EMBL/GenBank/DDBJ whole genome shotgun (WGS) entry which is preliminary data.</text>
</comment>
<evidence type="ECO:0000313" key="2">
    <source>
        <dbReference type="EMBL" id="EEV87727.1"/>
    </source>
</evidence>
<dbReference type="AlphaFoldDB" id="C8NC93"/>
<evidence type="ECO:0000313" key="3">
    <source>
        <dbReference type="Proteomes" id="UP000004870"/>
    </source>
</evidence>
<organism evidence="2 3">
    <name type="scientific">Cardiobacterium hominis (strain ATCC 15826 / DSM 8339 / NCTC 10426 / 6573)</name>
    <dbReference type="NCBI Taxonomy" id="638300"/>
    <lineage>
        <taxon>Bacteria</taxon>
        <taxon>Pseudomonadati</taxon>
        <taxon>Pseudomonadota</taxon>
        <taxon>Gammaproteobacteria</taxon>
        <taxon>Cardiobacteriales</taxon>
        <taxon>Cardiobacteriaceae</taxon>
        <taxon>Cardiobacterium</taxon>
    </lineage>
</organism>
<reference evidence="2 3" key="1">
    <citation type="submission" date="2009-08" db="EMBL/GenBank/DDBJ databases">
        <authorList>
            <person name="Qin X."/>
            <person name="Bachman B."/>
            <person name="Battles P."/>
            <person name="Bell A."/>
            <person name="Bess C."/>
            <person name="Bickham C."/>
            <person name="Chaboub L."/>
            <person name="Chen D."/>
            <person name="Coyle M."/>
            <person name="Deiros D.R."/>
            <person name="Dinh H."/>
            <person name="Forbes L."/>
            <person name="Fowler G."/>
            <person name="Francisco L."/>
            <person name="Fu Q."/>
            <person name="Gubbala S."/>
            <person name="Hale W."/>
            <person name="Han Y."/>
            <person name="Hemphill L."/>
            <person name="Highlander S.K."/>
            <person name="Hirani K."/>
            <person name="Hogues M."/>
            <person name="Jackson L."/>
            <person name="Jakkamsetti A."/>
            <person name="Javaid M."/>
            <person name="Jiang H."/>
            <person name="Korchina V."/>
            <person name="Kovar C."/>
            <person name="Lara F."/>
            <person name="Lee S."/>
            <person name="Mata R."/>
            <person name="Mathew T."/>
            <person name="Moen C."/>
            <person name="Morales K."/>
            <person name="Munidasa M."/>
            <person name="Nazareth L."/>
            <person name="Ngo R."/>
            <person name="Nguyen L."/>
            <person name="Okwuonu G."/>
            <person name="Ongeri F."/>
            <person name="Patil S."/>
            <person name="Petrosino J."/>
            <person name="Pham C."/>
            <person name="Pham P."/>
            <person name="Pu L.-L."/>
            <person name="Puazo M."/>
            <person name="Raj R."/>
            <person name="Reid J."/>
            <person name="Rouhana J."/>
            <person name="Saada N."/>
            <person name="Shang Y."/>
            <person name="Simmons D."/>
            <person name="Thornton R."/>
            <person name="Warren J."/>
            <person name="Weissenberger G."/>
            <person name="Zhang J."/>
            <person name="Zhang L."/>
            <person name="Zhou C."/>
            <person name="Zhu D."/>
            <person name="Muzny D."/>
            <person name="Worley K."/>
            <person name="Gibbs R."/>
        </authorList>
    </citation>
    <scope>NUCLEOTIDE SEQUENCE [LARGE SCALE GENOMIC DNA]</scope>
    <source>
        <strain evidence="3">ATCC 15826 / DSM 8339 / NCTC 10426 / 6573</strain>
    </source>
</reference>
<dbReference type="Proteomes" id="UP000004870">
    <property type="component" value="Unassembled WGS sequence"/>
</dbReference>
<feature type="region of interest" description="Disordered" evidence="1">
    <location>
        <begin position="1"/>
        <end position="20"/>
    </location>
</feature>
<sequence>MTLGTIAWPPEKTENREASVGGKNADFAGAALARQGPETAPTLGERAKKIPTDEWLGFWVLVEAGGLNLSYL</sequence>
<dbReference type="HOGENOM" id="CLU_2714950_0_0_6"/>
<dbReference type="EMBL" id="ACKY01000114">
    <property type="protein sequence ID" value="EEV87727.1"/>
    <property type="molecule type" value="Genomic_DNA"/>
</dbReference>
<gene>
    <name evidence="2" type="ORF">HMPREF0198_2121</name>
</gene>
<proteinExistence type="predicted"/>
<name>C8NC93_CARH6</name>
<protein>
    <submittedName>
        <fullName evidence="2">Uncharacterized protein</fullName>
    </submittedName>
</protein>